<dbReference type="PANTHER" id="PTHR43045">
    <property type="entry name" value="SHIKIMATE TRANSPORTER"/>
    <property type="match status" value="1"/>
</dbReference>
<dbReference type="EMBL" id="BAAARW010000027">
    <property type="protein sequence ID" value="GAA2444334.1"/>
    <property type="molecule type" value="Genomic_DNA"/>
</dbReference>
<dbReference type="PANTHER" id="PTHR43045:SF1">
    <property type="entry name" value="SHIKIMATE TRANSPORTER"/>
    <property type="match status" value="1"/>
</dbReference>
<evidence type="ECO:0000256" key="2">
    <source>
        <dbReference type="ARBA" id="ARBA00022448"/>
    </source>
</evidence>
<proteinExistence type="predicted"/>
<gene>
    <name evidence="7" type="ORF">GCM10010191_71310</name>
</gene>
<evidence type="ECO:0000256" key="4">
    <source>
        <dbReference type="ARBA" id="ARBA00023002"/>
    </source>
</evidence>
<feature type="transmembrane region" description="Helical" evidence="5">
    <location>
        <begin position="125"/>
        <end position="147"/>
    </location>
</feature>
<feature type="transmembrane region" description="Helical" evidence="5">
    <location>
        <begin position="190"/>
        <end position="209"/>
    </location>
</feature>
<dbReference type="InterPro" id="IPR036259">
    <property type="entry name" value="MFS_trans_sf"/>
</dbReference>
<dbReference type="Pfam" id="PF00171">
    <property type="entry name" value="Aldedh"/>
    <property type="match status" value="1"/>
</dbReference>
<feature type="transmembrane region" description="Helical" evidence="5">
    <location>
        <begin position="215"/>
        <end position="233"/>
    </location>
</feature>
<comment type="caution">
    <text evidence="7">The sequence shown here is derived from an EMBL/GenBank/DDBJ whole genome shotgun (WGS) entry which is preliminary data.</text>
</comment>
<evidence type="ECO:0000256" key="3">
    <source>
        <dbReference type="ARBA" id="ARBA00022475"/>
    </source>
</evidence>
<feature type="transmembrane region" description="Helical" evidence="5">
    <location>
        <begin position="159"/>
        <end position="178"/>
    </location>
</feature>
<dbReference type="InterPro" id="IPR015590">
    <property type="entry name" value="Aldehyde_DH_dom"/>
</dbReference>
<dbReference type="SUPFAM" id="SSF53720">
    <property type="entry name" value="ALDH-like"/>
    <property type="match status" value="1"/>
</dbReference>
<keyword evidence="5" id="KW-0812">Transmembrane</keyword>
<keyword evidence="2" id="KW-0813">Transport</keyword>
<sequence>MTPAETRTLPAVIDVVGASVGDGAYQELRAEDIARLPAAETGNALRTQSRPETASAADVLRYYGGAAAEQKGESLPLGPGLLSYSVREPLGVVASIIPWNSPLVLAAKAKLPILEVLANEKRKTLIMVLFQTVADVGYSMVTVFSLTCVTEHLDLPRSWAFNGLLIAAAVDLVMQPLSGILSDRIGRRKVYAIGTVFLGLYAYPFFALLDHGTKTSVWLAPVLGLGIGQGGWWRPIATRRRRGFLGLR</sequence>
<accession>A0ABP5X704</accession>
<keyword evidence="5" id="KW-0472">Membrane</keyword>
<evidence type="ECO:0000256" key="1">
    <source>
        <dbReference type="ARBA" id="ARBA00004651"/>
    </source>
</evidence>
<dbReference type="InterPro" id="IPR016162">
    <property type="entry name" value="Ald_DH_N"/>
</dbReference>
<dbReference type="RefSeq" id="WP_344595049.1">
    <property type="nucleotide sequence ID" value="NZ_BAAARW010000027.1"/>
</dbReference>
<reference evidence="8" key="1">
    <citation type="journal article" date="2019" name="Int. J. Syst. Evol. Microbiol.">
        <title>The Global Catalogue of Microorganisms (GCM) 10K type strain sequencing project: providing services to taxonomists for standard genome sequencing and annotation.</title>
        <authorList>
            <consortium name="The Broad Institute Genomics Platform"/>
            <consortium name="The Broad Institute Genome Sequencing Center for Infectious Disease"/>
            <person name="Wu L."/>
            <person name="Ma J."/>
        </authorList>
    </citation>
    <scope>NUCLEOTIDE SEQUENCE [LARGE SCALE GENOMIC DNA]</scope>
    <source>
        <strain evidence="8">JCM 3325</strain>
    </source>
</reference>
<evidence type="ECO:0000259" key="6">
    <source>
        <dbReference type="Pfam" id="PF00171"/>
    </source>
</evidence>
<comment type="subcellular location">
    <subcellularLocation>
        <location evidence="1">Cell membrane</location>
        <topology evidence="1">Multi-pass membrane protein</topology>
    </subcellularLocation>
</comment>
<dbReference type="Pfam" id="PF07690">
    <property type="entry name" value="MFS_1"/>
    <property type="match status" value="1"/>
</dbReference>
<organism evidence="7 8">
    <name type="scientific">Actinomadura vinacea</name>
    <dbReference type="NCBI Taxonomy" id="115336"/>
    <lineage>
        <taxon>Bacteria</taxon>
        <taxon>Bacillati</taxon>
        <taxon>Actinomycetota</taxon>
        <taxon>Actinomycetes</taxon>
        <taxon>Streptosporangiales</taxon>
        <taxon>Thermomonosporaceae</taxon>
        <taxon>Actinomadura</taxon>
    </lineage>
</organism>
<dbReference type="Gene3D" id="1.20.1250.20">
    <property type="entry name" value="MFS general substrate transporter like domains"/>
    <property type="match status" value="1"/>
</dbReference>
<dbReference type="InterPro" id="IPR016161">
    <property type="entry name" value="Ald_DH/histidinol_DH"/>
</dbReference>
<dbReference type="Proteomes" id="UP001501231">
    <property type="component" value="Unassembled WGS sequence"/>
</dbReference>
<keyword evidence="5" id="KW-1133">Transmembrane helix</keyword>
<dbReference type="SUPFAM" id="SSF103473">
    <property type="entry name" value="MFS general substrate transporter"/>
    <property type="match status" value="1"/>
</dbReference>
<name>A0ABP5X704_9ACTN</name>
<dbReference type="InterPro" id="IPR011701">
    <property type="entry name" value="MFS"/>
</dbReference>
<feature type="domain" description="Aldehyde dehydrogenase" evidence="6">
    <location>
        <begin position="28"/>
        <end position="113"/>
    </location>
</feature>
<evidence type="ECO:0000313" key="7">
    <source>
        <dbReference type="EMBL" id="GAA2444334.1"/>
    </source>
</evidence>
<evidence type="ECO:0000313" key="8">
    <source>
        <dbReference type="Proteomes" id="UP001501231"/>
    </source>
</evidence>
<dbReference type="Gene3D" id="3.40.605.10">
    <property type="entry name" value="Aldehyde Dehydrogenase, Chain A, domain 1"/>
    <property type="match status" value="1"/>
</dbReference>
<keyword evidence="8" id="KW-1185">Reference proteome</keyword>
<keyword evidence="3" id="KW-1003">Cell membrane</keyword>
<protein>
    <recommendedName>
        <fullName evidence="6">Aldehyde dehydrogenase domain-containing protein</fullName>
    </recommendedName>
</protein>
<keyword evidence="4" id="KW-0560">Oxidoreductase</keyword>
<evidence type="ECO:0000256" key="5">
    <source>
        <dbReference type="SAM" id="Phobius"/>
    </source>
</evidence>